<feature type="domain" description="Cyclin-D1-binding protein 1-like N-terminal" evidence="7">
    <location>
        <begin position="51"/>
        <end position="202"/>
    </location>
</feature>
<dbReference type="RefSeq" id="XP_022465219.1">
    <property type="nucleotide sequence ID" value="XM_022608755.1"/>
</dbReference>
<accession>J7RN71</accession>
<evidence type="ECO:0000256" key="6">
    <source>
        <dbReference type="ARBA" id="ARBA00023306"/>
    </source>
</evidence>
<dbReference type="AlphaFoldDB" id="J7RN71"/>
<dbReference type="GO" id="GO:0005634">
    <property type="term" value="C:nucleus"/>
    <property type="evidence" value="ECO:0007669"/>
    <property type="project" value="UniProtKB-SubCell"/>
</dbReference>
<keyword evidence="4" id="KW-0963">Cytoplasm</keyword>
<evidence type="ECO:0000313" key="9">
    <source>
        <dbReference type="EMBL" id="CCK70973.1"/>
    </source>
</evidence>
<comment type="subcellular location">
    <subcellularLocation>
        <location evidence="2">Cytoplasm</location>
    </subcellularLocation>
    <subcellularLocation>
        <location evidence="1">Nucleus</location>
    </subcellularLocation>
</comment>
<protein>
    <submittedName>
        <fullName evidence="9">Uncharacterized protein</fullName>
    </submittedName>
</protein>
<keyword evidence="5" id="KW-0539">Nucleus</keyword>
<comment type="similarity">
    <text evidence="3">Belongs to the CCNDBP1 family.</text>
</comment>
<dbReference type="PANTHER" id="PTHR15492">
    <property type="entry name" value="CYCLIN D1-BINDING PROTEIN 1"/>
    <property type="match status" value="1"/>
</dbReference>
<dbReference type="PANTHER" id="PTHR15492:SF1">
    <property type="entry name" value="CYCLIN-D1-BINDING PROTEIN 1"/>
    <property type="match status" value="1"/>
</dbReference>
<reference evidence="9 10" key="1">
    <citation type="journal article" date="2011" name="Proc. Natl. Acad. Sci. U.S.A.">
        <title>Evolutionary erosion of yeast sex chromosomes by mating-type switching accidents.</title>
        <authorList>
            <person name="Gordon J.L."/>
            <person name="Armisen D."/>
            <person name="Proux-Wera E."/>
            <person name="Oheigeartaigh S.S."/>
            <person name="Byrne K.P."/>
            <person name="Wolfe K.H."/>
        </authorList>
    </citation>
    <scope>NUCLEOTIDE SEQUENCE [LARGE SCALE GENOMIC DNA]</scope>
    <source>
        <strain evidence="10">ATCC MYA-139 / BCRC 22969 / CBS 8797 / CCRC 22969 / KCTC 17520 / NBRC 10181 / NCYC 3082</strain>
    </source>
</reference>
<reference evidence="10" key="2">
    <citation type="submission" date="2012-08" db="EMBL/GenBank/DDBJ databases">
        <title>Genome sequence of Kazachstania naganishii.</title>
        <authorList>
            <person name="Gordon J.L."/>
            <person name="Armisen D."/>
            <person name="Proux-Wera E."/>
            <person name="OhEigeartaigh S.S."/>
            <person name="Byrne K.P."/>
            <person name="Wolfe K.H."/>
        </authorList>
    </citation>
    <scope>NUCLEOTIDE SEQUENCE [LARGE SCALE GENOMIC DNA]</scope>
    <source>
        <strain evidence="10">ATCC MYA-139 / BCRC 22969 / CBS 8797 / CCRC 22969 / KCTC 17520 / NBRC 10181 / NCYC 3082</strain>
    </source>
</reference>
<sequence length="355" mass="40101">MADSINVSLSHLTDLQNAIKTQFLDRYLDNLDAIHTIQSSTKFKDSTALKELGKLSQLIRSHATKIGIVLNPETFNPQNYAAVYKELKSLIDVVFLLFSVTPLFYTAQNKKMYAQFLLERLDSALLNLLNGLNFLSEELKGKLEDGSFDENRLRSVGILWSTCDALDDISTKGNFGLLSDKVKVSSDMINDVVTEIDEFLEDPESVLEGMADLGLSDLETEDAGDSTETIKAIRPFMEVWKNKLKLIKLLLSSFNSTITSTTYNEKDYSGSMLDELNSLHQSIAEQVDDFISDIYMADESFTAEDSKEEISKLDATIRKMIKVIKNLNKSDQKKIKWINTWECKYFPSESNTLAK</sequence>
<evidence type="ECO:0000313" key="10">
    <source>
        <dbReference type="Proteomes" id="UP000006310"/>
    </source>
</evidence>
<evidence type="ECO:0000256" key="2">
    <source>
        <dbReference type="ARBA" id="ARBA00004496"/>
    </source>
</evidence>
<dbReference type="InterPro" id="IPR026907">
    <property type="entry name" value="GCIP-like"/>
</dbReference>
<organism evidence="9 10">
    <name type="scientific">Huiozyma naganishii (strain ATCC MYA-139 / BCRC 22969 / CBS 8797 / KCTC 17520 / NBRC 10181 / NCYC 3082 / Yp74L-3)</name>
    <name type="common">Yeast</name>
    <name type="synonym">Kazachstania naganishii</name>
    <dbReference type="NCBI Taxonomy" id="1071383"/>
    <lineage>
        <taxon>Eukaryota</taxon>
        <taxon>Fungi</taxon>
        <taxon>Dikarya</taxon>
        <taxon>Ascomycota</taxon>
        <taxon>Saccharomycotina</taxon>
        <taxon>Saccharomycetes</taxon>
        <taxon>Saccharomycetales</taxon>
        <taxon>Saccharomycetaceae</taxon>
        <taxon>Huiozyma</taxon>
    </lineage>
</organism>
<dbReference type="eggNOG" id="ENOG502QZAU">
    <property type="taxonomic scope" value="Eukaryota"/>
</dbReference>
<dbReference type="HOGENOM" id="CLU_067849_0_0_1"/>
<dbReference type="InterPro" id="IPR049317">
    <property type="entry name" value="GCIP-like_N"/>
</dbReference>
<dbReference type="STRING" id="1071383.J7RN71"/>
<evidence type="ECO:0000256" key="3">
    <source>
        <dbReference type="ARBA" id="ARBA00008940"/>
    </source>
</evidence>
<dbReference type="Gene3D" id="1.20.1410.10">
    <property type="entry name" value="I/LWEQ domain"/>
    <property type="match status" value="1"/>
</dbReference>
<dbReference type="OMA" id="WIDTWEI"/>
<dbReference type="Pfam" id="PF13324">
    <property type="entry name" value="GCIP_N"/>
    <property type="match status" value="1"/>
</dbReference>
<evidence type="ECO:0000259" key="8">
    <source>
        <dbReference type="Pfam" id="PF20936"/>
    </source>
</evidence>
<proteinExistence type="inferred from homology"/>
<dbReference type="Pfam" id="PF20936">
    <property type="entry name" value="GCIP_C"/>
    <property type="match status" value="1"/>
</dbReference>
<feature type="domain" description="Cyclin-D1-binding protein 1-like C-terminal" evidence="8">
    <location>
        <begin position="220"/>
        <end position="322"/>
    </location>
</feature>
<keyword evidence="10" id="KW-1185">Reference proteome</keyword>
<dbReference type="EMBL" id="HE978319">
    <property type="protein sequence ID" value="CCK70973.1"/>
    <property type="molecule type" value="Genomic_DNA"/>
</dbReference>
<gene>
    <name evidence="9" type="primary">KNAG0F03110</name>
    <name evidence="9" type="ordered locus">KNAG_0F03110</name>
</gene>
<dbReference type="Proteomes" id="UP000006310">
    <property type="component" value="Chromosome 6"/>
</dbReference>
<keyword evidence="6" id="KW-0131">Cell cycle</keyword>
<dbReference type="Gene3D" id="1.20.1420.10">
    <property type="entry name" value="Talin, central domain"/>
    <property type="match status" value="1"/>
</dbReference>
<evidence type="ECO:0000256" key="1">
    <source>
        <dbReference type="ARBA" id="ARBA00004123"/>
    </source>
</evidence>
<dbReference type="InterPro" id="IPR049318">
    <property type="entry name" value="GCIP_C"/>
</dbReference>
<name>J7RN71_HUIN7</name>
<evidence type="ECO:0000256" key="4">
    <source>
        <dbReference type="ARBA" id="ARBA00022490"/>
    </source>
</evidence>
<dbReference type="GO" id="GO:0005737">
    <property type="term" value="C:cytoplasm"/>
    <property type="evidence" value="ECO:0007669"/>
    <property type="project" value="UniProtKB-SubCell"/>
</dbReference>
<dbReference type="KEGG" id="kng:KNAG_0F03110"/>
<evidence type="ECO:0000259" key="7">
    <source>
        <dbReference type="Pfam" id="PF13324"/>
    </source>
</evidence>
<dbReference type="GeneID" id="34526688"/>
<evidence type="ECO:0000256" key="5">
    <source>
        <dbReference type="ARBA" id="ARBA00023242"/>
    </source>
</evidence>
<dbReference type="OrthoDB" id="4088536at2759"/>